<comment type="caution">
    <text evidence="1">The sequence shown here is derived from an EMBL/GenBank/DDBJ whole genome shotgun (WGS) entry which is preliminary data.</text>
</comment>
<evidence type="ECO:0000313" key="2">
    <source>
        <dbReference type="Proteomes" id="UP000481109"/>
    </source>
</evidence>
<gene>
    <name evidence="1" type="ORF">G6045_29110</name>
</gene>
<accession>A0A6G4XSA6</accession>
<proteinExistence type="predicted"/>
<dbReference type="RefSeq" id="WP_165335125.1">
    <property type="nucleotide sequence ID" value="NZ_JAAKZW010000165.1"/>
</dbReference>
<reference evidence="1 2" key="1">
    <citation type="submission" date="2020-02" db="EMBL/GenBank/DDBJ databases">
        <title>Whole-genome analyses of novel actinobacteria.</title>
        <authorList>
            <person name="Sahin N."/>
            <person name="Tokatli A."/>
        </authorList>
    </citation>
    <scope>NUCLEOTIDE SEQUENCE [LARGE SCALE GENOMIC DNA]</scope>
    <source>
        <strain evidence="1 2">YC504</strain>
    </source>
</reference>
<name>A0A6G4XSA6_9ACTN</name>
<evidence type="ECO:0000313" key="1">
    <source>
        <dbReference type="EMBL" id="NGO79687.1"/>
    </source>
</evidence>
<dbReference type="AlphaFoldDB" id="A0A6G4XSA6"/>
<dbReference type="Proteomes" id="UP000481109">
    <property type="component" value="Unassembled WGS sequence"/>
</dbReference>
<sequence>MGASGWQYVTAYEGSVEASLAALHARVFAEDYGDDEAYESLDDLWDDEEFMGEEGTHSILDIQRVVYMSSPPAPTDSDDYATLRPVRPDRVRHHFGTERPTPAQFEDLLAQAHEASRAARPHPANTLLDEPHMRWTGLFVLLYPEAGEREPSHVGIFGYSGD</sequence>
<keyword evidence="2" id="KW-1185">Reference proteome</keyword>
<protein>
    <submittedName>
        <fullName evidence="1">Uncharacterized protein</fullName>
    </submittedName>
</protein>
<organism evidence="1 2">
    <name type="scientific">Streptomyces mesophilus</name>
    <dbReference type="NCBI Taxonomy" id="1775132"/>
    <lineage>
        <taxon>Bacteria</taxon>
        <taxon>Bacillati</taxon>
        <taxon>Actinomycetota</taxon>
        <taxon>Actinomycetes</taxon>
        <taxon>Kitasatosporales</taxon>
        <taxon>Streptomycetaceae</taxon>
        <taxon>Streptomyces</taxon>
    </lineage>
</organism>
<dbReference type="EMBL" id="JAAKZW010000165">
    <property type="protein sequence ID" value="NGO79687.1"/>
    <property type="molecule type" value="Genomic_DNA"/>
</dbReference>